<evidence type="ECO:0000313" key="1">
    <source>
        <dbReference type="EMBL" id="MBX53230.1"/>
    </source>
</evidence>
<dbReference type="EMBL" id="GGEC01072746">
    <property type="protein sequence ID" value="MBX53230.1"/>
    <property type="molecule type" value="Transcribed_RNA"/>
</dbReference>
<proteinExistence type="predicted"/>
<protein>
    <submittedName>
        <fullName evidence="1">Uncharacterized protein</fullName>
    </submittedName>
</protein>
<accession>A0A2P2PET2</accession>
<organism evidence="1">
    <name type="scientific">Rhizophora mucronata</name>
    <name type="common">Asiatic mangrove</name>
    <dbReference type="NCBI Taxonomy" id="61149"/>
    <lineage>
        <taxon>Eukaryota</taxon>
        <taxon>Viridiplantae</taxon>
        <taxon>Streptophyta</taxon>
        <taxon>Embryophyta</taxon>
        <taxon>Tracheophyta</taxon>
        <taxon>Spermatophyta</taxon>
        <taxon>Magnoliopsida</taxon>
        <taxon>eudicotyledons</taxon>
        <taxon>Gunneridae</taxon>
        <taxon>Pentapetalae</taxon>
        <taxon>rosids</taxon>
        <taxon>fabids</taxon>
        <taxon>Malpighiales</taxon>
        <taxon>Rhizophoraceae</taxon>
        <taxon>Rhizophora</taxon>
    </lineage>
</organism>
<reference evidence="1" key="1">
    <citation type="submission" date="2018-02" db="EMBL/GenBank/DDBJ databases">
        <title>Rhizophora mucronata_Transcriptome.</title>
        <authorList>
            <person name="Meera S.P."/>
            <person name="Sreeshan A."/>
            <person name="Augustine A."/>
        </authorList>
    </citation>
    <scope>NUCLEOTIDE SEQUENCE</scope>
    <source>
        <tissue evidence="1">Leaf</tissue>
    </source>
</reference>
<dbReference type="AlphaFoldDB" id="A0A2P2PET2"/>
<sequence>MNLILQYVVLPFERTKNGLVS</sequence>
<name>A0A2P2PET2_RHIMU</name>